<dbReference type="InterPro" id="IPR058094">
    <property type="entry name" value="Ig-like_OmpL47-like"/>
</dbReference>
<dbReference type="EMBL" id="CP130318">
    <property type="protein sequence ID" value="WNQ12219.1"/>
    <property type="molecule type" value="Genomic_DNA"/>
</dbReference>
<dbReference type="KEGG" id="paun:MJA45_03975"/>
<dbReference type="InterPro" id="IPR013783">
    <property type="entry name" value="Ig-like_fold"/>
</dbReference>
<dbReference type="InterPro" id="IPR051344">
    <property type="entry name" value="Vgb"/>
</dbReference>
<dbReference type="Gene3D" id="3.30.1920.20">
    <property type="match status" value="1"/>
</dbReference>
<organism evidence="4 5">
    <name type="scientific">Paenibacillus aurantius</name>
    <dbReference type="NCBI Taxonomy" id="2918900"/>
    <lineage>
        <taxon>Bacteria</taxon>
        <taxon>Bacillati</taxon>
        <taxon>Bacillota</taxon>
        <taxon>Bacilli</taxon>
        <taxon>Bacillales</taxon>
        <taxon>Paenibacillaceae</taxon>
        <taxon>Paenibacillus</taxon>
    </lineage>
</organism>
<keyword evidence="5" id="KW-1185">Reference proteome</keyword>
<keyword evidence="2" id="KW-0732">Signal</keyword>
<dbReference type="GO" id="GO:0016798">
    <property type="term" value="F:hydrolase activity, acting on glycosyl bonds"/>
    <property type="evidence" value="ECO:0007669"/>
    <property type="project" value="InterPro"/>
</dbReference>
<dbReference type="NCBIfam" id="NF047446">
    <property type="entry name" value="barrel_OmpL47"/>
    <property type="match status" value="1"/>
</dbReference>
<feature type="domain" description="CBM-cenC" evidence="3">
    <location>
        <begin position="529"/>
        <end position="671"/>
    </location>
</feature>
<dbReference type="InterPro" id="IPR008964">
    <property type="entry name" value="Invasin/intimin_cell_adhesion"/>
</dbReference>
<dbReference type="InterPro" id="IPR011044">
    <property type="entry name" value="Quino_amine_DH_bsu"/>
</dbReference>
<reference evidence="4 5" key="1">
    <citation type="submission" date="2022-02" db="EMBL/GenBank/DDBJ databases">
        <title>Paenibacillus sp. MBLB1776 Whole Genome Shotgun Sequencing.</title>
        <authorList>
            <person name="Hwang C.Y."/>
            <person name="Cho E.-S."/>
            <person name="Seo M.-J."/>
        </authorList>
    </citation>
    <scope>NUCLEOTIDE SEQUENCE [LARGE SCALE GENOMIC DNA]</scope>
    <source>
        <strain evidence="4 5">MBLB1776</strain>
    </source>
</reference>
<dbReference type="Gene3D" id="2.60.40.10">
    <property type="entry name" value="Immunoglobulins"/>
    <property type="match status" value="1"/>
</dbReference>
<evidence type="ECO:0000313" key="5">
    <source>
        <dbReference type="Proteomes" id="UP001305702"/>
    </source>
</evidence>
<feature type="chain" id="PRO_5041653298" evidence="2">
    <location>
        <begin position="32"/>
        <end position="1815"/>
    </location>
</feature>
<proteinExistence type="predicted"/>
<dbReference type="Gene3D" id="2.130.10.10">
    <property type="entry name" value="YVTN repeat-like/Quinoprotein amine dehydrogenase"/>
    <property type="match status" value="1"/>
</dbReference>
<dbReference type="Proteomes" id="UP001305702">
    <property type="component" value="Chromosome"/>
</dbReference>
<dbReference type="Gene3D" id="2.60.120.260">
    <property type="entry name" value="Galactose-binding domain-like"/>
    <property type="match status" value="5"/>
</dbReference>
<evidence type="ECO:0000256" key="2">
    <source>
        <dbReference type="SAM" id="SignalP"/>
    </source>
</evidence>
<keyword evidence="1" id="KW-0378">Hydrolase</keyword>
<dbReference type="PANTHER" id="PTHR40274">
    <property type="entry name" value="VIRGINIAMYCIN B LYASE"/>
    <property type="match status" value="1"/>
</dbReference>
<accession>A0AA96LDV6</accession>
<protein>
    <submittedName>
        <fullName evidence="4">Carbohydrate binding domain-containing protein</fullName>
    </submittedName>
</protein>
<dbReference type="Pfam" id="PF02018">
    <property type="entry name" value="CBM_4_9"/>
    <property type="match status" value="1"/>
</dbReference>
<dbReference type="InterPro" id="IPR008979">
    <property type="entry name" value="Galactose-bd-like_sf"/>
</dbReference>
<evidence type="ECO:0000313" key="4">
    <source>
        <dbReference type="EMBL" id="WNQ12219.1"/>
    </source>
</evidence>
<feature type="signal peptide" evidence="2">
    <location>
        <begin position="1"/>
        <end position="31"/>
    </location>
</feature>
<dbReference type="SUPFAM" id="SSF49785">
    <property type="entry name" value="Galactose-binding domain-like"/>
    <property type="match status" value="3"/>
</dbReference>
<gene>
    <name evidence="4" type="ORF">MJA45_03975</name>
</gene>
<dbReference type="SUPFAM" id="SSF49373">
    <property type="entry name" value="Invasin/intimin cell-adhesion fragments"/>
    <property type="match status" value="1"/>
</dbReference>
<evidence type="ECO:0000256" key="1">
    <source>
        <dbReference type="ARBA" id="ARBA00022801"/>
    </source>
</evidence>
<evidence type="ECO:0000259" key="3">
    <source>
        <dbReference type="Pfam" id="PF02018"/>
    </source>
</evidence>
<dbReference type="Gene3D" id="2.60.40.1080">
    <property type="match status" value="1"/>
</dbReference>
<dbReference type="SUPFAM" id="SSF50969">
    <property type="entry name" value="YVTN repeat-like/Quinoprotein amine dehydrogenase"/>
    <property type="match status" value="1"/>
</dbReference>
<dbReference type="PANTHER" id="PTHR40274:SF3">
    <property type="entry name" value="VIRGINIAMYCIN B LYASE"/>
    <property type="match status" value="1"/>
</dbReference>
<dbReference type="InterPro" id="IPR003305">
    <property type="entry name" value="CenC_carb-bd"/>
</dbReference>
<dbReference type="InterPro" id="IPR015943">
    <property type="entry name" value="WD40/YVTN_repeat-like_dom_sf"/>
</dbReference>
<dbReference type="InterPro" id="IPR011047">
    <property type="entry name" value="Quinoprotein_ADH-like_sf"/>
</dbReference>
<name>A0AA96LDV6_9BACL</name>
<dbReference type="SUPFAM" id="SSF50998">
    <property type="entry name" value="Quinoprotein alcohol dehydrogenase-like"/>
    <property type="match status" value="1"/>
</dbReference>
<dbReference type="RefSeq" id="WP_315605996.1">
    <property type="nucleotide sequence ID" value="NZ_CP130318.1"/>
</dbReference>
<sequence>MYDAFRSKVGLVLLCVLMVFMSLGLSGFVSAEAAGQPDQEGLENPGFELSSAGGAVPGWSLLLGAGKNGSFATSSEQFHSGNSSLKLVDNDSVSFAIESRKVPVTAGQTYKADTYWYLQSGAAQLQLRFYDPTGVLISGSIAVDNPNFTTGPTNQWIPLSVQAAVPEQGAYLTVVLVTGKTSKGTMYVDDVALSRSLPIENNGFEAAADGSTVVPSWTQTFGVGKIGSVSLDTTTVKSGAASLRLNDQDAVNFGVESAKTPVVAGREQTVTSAVYIGSGPVQLQLRYYDPTGKLTGTIAVNDPNYTSQPVGVWQTISVKAVAPQAATQASVVLVSGKTTKGVSYWDDVVLMERLPDYVSQTDPGPGTVYPTLQNAGFEQPLNGSGIPNWSRAFGTQPTTLSADRYLEGSRSLVLADSSDADPLGVISDFIAVTPGKLYTAGSMLSGDGAGNAEMYLRFYDANDTLLSNVNTVAANPPAGWQALTLKQAAPAGAVKAAVVLYSSKTNIGTYYFDRLTWSEELPPPPAQLYLVNGSFEQPLQGSAIPGWTVKSGLASLTASTATDGSSSLFVQNVKTTGSGINMDSGLIDVEENADYRLSTQVNLEAGGLEGLYVYVYDAQGNLVKSPDGKDFQTYLSALPGTAIPAGEWTYVEKRFTVPAGGKKLKVSLISGNRKDYRLYLDDVSVLKVLANGDMEKPAADGVIPGWKKFAASDASSFGLTNELSAGGTASLKLTNTPGQYLNVVSDRIPVEPGATYTALSKTYIQAGSSGMYVRFFDASGAYLGKQNWSILSEPTDAWFDQFVKFTVPAEAAYAAVMYAGSNNRTYTYYADDVRILRGDHEVKEVPVPDNSILKVGEDLGVQIRKATLMRGAYGKDGQGRDVMYTVVAGAPSVFTIIDISTGTVTSSKPMPDTSGAWSVTTASDGTVYLGAYNLGLLYRYIPQTDELINLGHPLPTKDSVLYPMAAGKDGKMYGSTYPTANLYEYDPATNRFTDYGTMSFKTSGERWTRVVVYDEETNKIYAGVGNTPRLLEYDLTTGAKRDLLPAEYSDIIAVYDLNLVGGRLFARKEANNANETFVIDVKTGAQVEVTNGDTGEKSFVFPNLSRGISPKSPVANKFYFAGAGGELFEYDLDTNVYRSLHVTIEGAAIGYGFAQLQEDGFPGYSLVGLSGNEGKLFKYNLETGKVELKDVQVPAEPVNIHDIMTGPDGNIYTTGYLQGNVGVYTPSSGQSQYLSGISQGEGMTSIGDNLYFGIYPTAKVYEYDTSKPWNRTNSDKLNPNLLFALTYNPDIPGYTDQDRPFGMAGSEDLHKLFVGTVPKNSLLGGAFAVYDLEKRGKPDVYWNIVPDQSILSLEYKDGFVYGGTSIHGGQGGTPTATSAVLFIWDVLKGEKVFEVVPAPGKQSITALHIGPDGNIWGLANGTLFIFDPVTRQVIYSKDEFPDANGRWIDGSFVTGTDGNVYATVGGRFFKIDAVTKQMTVLATQARKVAVDDYGRFYLYSNPEGSHLYRYTIPELVLKLTGADLTAAQTELKPGEETSLTLTGLLEKGHTTKDLAGAAIQYSVGNPAIASVEDGKVKAKSYGSTTVTATVTLGGVTVQSNTITVKVLDVTAPVTSADASAAKPAVNGWYSSEVTVTLNGVDEESGVAFTSYVVDDGAVQTSTSIKLAADGVHTIRYWSTDRAGNVEEPHTMTVRLDQTAPVVKLSPSLETLATPNHKLIPIHVDVDASDSLSGAASIVLTSISSNEPDNGLGDGDKAGDIQEADFGTADYDFALRAERSGQGNGRLYTITYTVTDQAGNAAVAVATVTVPHDNSK</sequence>